<proteinExistence type="predicted"/>
<protein>
    <submittedName>
        <fullName evidence="1">Uncharacterized protein</fullName>
    </submittedName>
</protein>
<evidence type="ECO:0000313" key="1">
    <source>
        <dbReference type="EMBL" id="SVA61554.1"/>
    </source>
</evidence>
<organism evidence="1">
    <name type="scientific">marine metagenome</name>
    <dbReference type="NCBI Taxonomy" id="408172"/>
    <lineage>
        <taxon>unclassified sequences</taxon>
        <taxon>metagenomes</taxon>
        <taxon>ecological metagenomes</taxon>
    </lineage>
</organism>
<gene>
    <name evidence="1" type="ORF">METZ01_LOCUS114408</name>
</gene>
<sequence length="123" mass="14564">MLLKDIETNFPFISVATYGGKEYVGIITNQDQHVTSMYVYSSLATQKEREKFLELGNIWWWESNRMIPINIFLRKEFEKFRYALMTMNSKDVKVTIGPVVNLNNLSIKRVKRKSVQLVRRNKK</sequence>
<dbReference type="EMBL" id="UINC01014434">
    <property type="protein sequence ID" value="SVA61554.1"/>
    <property type="molecule type" value="Genomic_DNA"/>
</dbReference>
<reference evidence="1" key="1">
    <citation type="submission" date="2018-05" db="EMBL/GenBank/DDBJ databases">
        <authorList>
            <person name="Lanie J.A."/>
            <person name="Ng W.-L."/>
            <person name="Kazmierczak K.M."/>
            <person name="Andrzejewski T.M."/>
            <person name="Davidsen T.M."/>
            <person name="Wayne K.J."/>
            <person name="Tettelin H."/>
            <person name="Glass J.I."/>
            <person name="Rusch D."/>
            <person name="Podicherti R."/>
            <person name="Tsui H.-C.T."/>
            <person name="Winkler M.E."/>
        </authorList>
    </citation>
    <scope>NUCLEOTIDE SEQUENCE</scope>
</reference>
<dbReference type="AlphaFoldDB" id="A0A381X9Z8"/>
<name>A0A381X9Z8_9ZZZZ</name>
<accession>A0A381X9Z8</accession>